<dbReference type="InterPro" id="IPR037034">
    <property type="entry name" value="RNA_pol_Rpb2_2_sf"/>
</dbReference>
<evidence type="ECO:0000256" key="6">
    <source>
        <dbReference type="ARBA" id="ARBA00023163"/>
    </source>
</evidence>
<dbReference type="Proteomes" id="UP000541444">
    <property type="component" value="Unassembled WGS sequence"/>
</dbReference>
<dbReference type="OrthoDB" id="1533630at2759"/>
<evidence type="ECO:0000256" key="1">
    <source>
        <dbReference type="ARBA" id="ARBA00006835"/>
    </source>
</evidence>
<dbReference type="AlphaFoldDB" id="A0A7J7MU65"/>
<feature type="non-terminal residue" evidence="7">
    <location>
        <position position="1"/>
    </location>
</feature>
<dbReference type="SUPFAM" id="SSF64484">
    <property type="entry name" value="beta and beta-prime subunits of DNA dependent RNA-polymerase"/>
    <property type="match status" value="1"/>
</dbReference>
<keyword evidence="5" id="KW-0548">Nucleotidyltransferase</keyword>
<evidence type="ECO:0000313" key="7">
    <source>
        <dbReference type="EMBL" id="KAF6158320.1"/>
    </source>
</evidence>
<sequence length="360" mass="39965">RKKKEGPSKDNKEKGESCSAVLEAEGLKELTLHPVCQGDSDQASIIISTTQSKAPPATAIGDATKETENVALDYIGKRGSTVGVIKKRKRIKYAKGILKREMLSHVGMGEYCEAKKVYYFSFCFVRLAEGLKTTGTITCFDNRQAVNLYNIIIAKKITSGLKYSLATGNWGQANTVGIELLNICIYSVPLEKACGLVKNLALMVYVIQGSAANPILEFLEEWSTTNFEETWKIGNSDPKIVVPAFTSALHIYSKVRKELTLHKPRMVTKMIDVVNYYIELERSKKDKMKSFSVIHSQEASSTPSQGAVTIAALKPSAKNTDNIRRNESKPNRHVLILPPITITLSAILPMIKRDDYYRVP</sequence>
<evidence type="ECO:0000256" key="3">
    <source>
        <dbReference type="ARBA" id="ARBA00022478"/>
    </source>
</evidence>
<dbReference type="Gene3D" id="3.90.1110.10">
    <property type="entry name" value="RNA polymerase Rpb2, domain 2"/>
    <property type="match status" value="1"/>
</dbReference>
<dbReference type="PANTHER" id="PTHR20856">
    <property type="entry name" value="DNA-DIRECTED RNA POLYMERASE I SUBUNIT 2"/>
    <property type="match status" value="1"/>
</dbReference>
<evidence type="ECO:0000313" key="8">
    <source>
        <dbReference type="Proteomes" id="UP000541444"/>
    </source>
</evidence>
<dbReference type="GO" id="GO:0003677">
    <property type="term" value="F:DNA binding"/>
    <property type="evidence" value="ECO:0007669"/>
    <property type="project" value="InterPro"/>
</dbReference>
<dbReference type="EC" id="2.7.7.6" evidence="2"/>
<dbReference type="GO" id="GO:0006351">
    <property type="term" value="P:DNA-templated transcription"/>
    <property type="evidence" value="ECO:0007669"/>
    <property type="project" value="InterPro"/>
</dbReference>
<comment type="caution">
    <text evidence="7">The sequence shown here is derived from an EMBL/GenBank/DDBJ whole genome shotgun (WGS) entry which is preliminary data.</text>
</comment>
<reference evidence="7 8" key="1">
    <citation type="journal article" date="2020" name="IScience">
        <title>Genome Sequencing of the Endangered Kingdonia uniflora (Circaeasteraceae, Ranunculales) Reveals Potential Mechanisms of Evolutionary Specialization.</title>
        <authorList>
            <person name="Sun Y."/>
            <person name="Deng T."/>
            <person name="Zhang A."/>
            <person name="Moore M.J."/>
            <person name="Landis J.B."/>
            <person name="Lin N."/>
            <person name="Zhang H."/>
            <person name="Zhang X."/>
            <person name="Huang J."/>
            <person name="Zhang X."/>
            <person name="Sun H."/>
            <person name="Wang H."/>
        </authorList>
    </citation>
    <scope>NUCLEOTIDE SEQUENCE [LARGE SCALE GENOMIC DNA]</scope>
    <source>
        <strain evidence="7">TB1705</strain>
        <tissue evidence="7">Leaf</tissue>
    </source>
</reference>
<comment type="similarity">
    <text evidence="1">Belongs to the RNA polymerase beta chain family.</text>
</comment>
<accession>A0A7J7MU65</accession>
<gene>
    <name evidence="7" type="ORF">GIB67_022400</name>
</gene>
<keyword evidence="6" id="KW-0804">Transcription</keyword>
<proteinExistence type="inferred from homology"/>
<evidence type="ECO:0000256" key="4">
    <source>
        <dbReference type="ARBA" id="ARBA00022679"/>
    </source>
</evidence>
<organism evidence="7 8">
    <name type="scientific">Kingdonia uniflora</name>
    <dbReference type="NCBI Taxonomy" id="39325"/>
    <lineage>
        <taxon>Eukaryota</taxon>
        <taxon>Viridiplantae</taxon>
        <taxon>Streptophyta</taxon>
        <taxon>Embryophyta</taxon>
        <taxon>Tracheophyta</taxon>
        <taxon>Spermatophyta</taxon>
        <taxon>Magnoliopsida</taxon>
        <taxon>Ranunculales</taxon>
        <taxon>Circaeasteraceae</taxon>
        <taxon>Kingdonia</taxon>
    </lineage>
</organism>
<evidence type="ECO:0000256" key="5">
    <source>
        <dbReference type="ARBA" id="ARBA00022695"/>
    </source>
</evidence>
<dbReference type="GO" id="GO:0000428">
    <property type="term" value="C:DNA-directed RNA polymerase complex"/>
    <property type="evidence" value="ECO:0007669"/>
    <property type="project" value="UniProtKB-KW"/>
</dbReference>
<protein>
    <recommendedName>
        <fullName evidence="2">DNA-directed RNA polymerase</fullName>
        <ecNumber evidence="2">2.7.7.6</ecNumber>
    </recommendedName>
</protein>
<dbReference type="InterPro" id="IPR015712">
    <property type="entry name" value="DNA-dir_RNA_pol_su2"/>
</dbReference>
<evidence type="ECO:0000256" key="2">
    <source>
        <dbReference type="ARBA" id="ARBA00012418"/>
    </source>
</evidence>
<keyword evidence="3" id="KW-0240">DNA-directed RNA polymerase</keyword>
<dbReference type="GO" id="GO:0032549">
    <property type="term" value="F:ribonucleoside binding"/>
    <property type="evidence" value="ECO:0007669"/>
    <property type="project" value="InterPro"/>
</dbReference>
<keyword evidence="8" id="KW-1185">Reference proteome</keyword>
<name>A0A7J7MU65_9MAGN</name>
<dbReference type="EMBL" id="JACGCM010001226">
    <property type="protein sequence ID" value="KAF6158320.1"/>
    <property type="molecule type" value="Genomic_DNA"/>
</dbReference>
<keyword evidence="4" id="KW-0808">Transferase</keyword>
<dbReference type="GO" id="GO:0003899">
    <property type="term" value="F:DNA-directed RNA polymerase activity"/>
    <property type="evidence" value="ECO:0007669"/>
    <property type="project" value="UniProtKB-EC"/>
</dbReference>